<reference evidence="5" key="1">
    <citation type="submission" date="2019-04" db="EMBL/GenBank/DDBJ databases">
        <title>Sequencing of skin fungus with MAO and IRED activity.</title>
        <authorList>
            <person name="Marsaioli A.J."/>
            <person name="Bonatto J.M.C."/>
            <person name="Reis Junior O."/>
        </authorList>
    </citation>
    <scope>NUCLEOTIDE SEQUENCE</scope>
    <source>
        <strain evidence="5">28M1</strain>
    </source>
</reference>
<dbReference type="GO" id="GO:0006107">
    <property type="term" value="P:oxaloacetate metabolic process"/>
    <property type="evidence" value="ECO:0007669"/>
    <property type="project" value="UniProtKB-ARBA"/>
</dbReference>
<dbReference type="InterPro" id="IPR036663">
    <property type="entry name" value="Fumarylacetoacetase_C_sf"/>
</dbReference>
<evidence type="ECO:0000259" key="3">
    <source>
        <dbReference type="Pfam" id="PF00561"/>
    </source>
</evidence>
<organism evidence="5 6">
    <name type="scientific">Didymella heteroderae</name>
    <dbReference type="NCBI Taxonomy" id="1769908"/>
    <lineage>
        <taxon>Eukaryota</taxon>
        <taxon>Fungi</taxon>
        <taxon>Dikarya</taxon>
        <taxon>Ascomycota</taxon>
        <taxon>Pezizomycotina</taxon>
        <taxon>Dothideomycetes</taxon>
        <taxon>Pleosporomycetidae</taxon>
        <taxon>Pleosporales</taxon>
        <taxon>Pleosporineae</taxon>
        <taxon>Didymellaceae</taxon>
        <taxon>Didymella</taxon>
    </lineage>
</organism>
<dbReference type="InterPro" id="IPR029058">
    <property type="entry name" value="AB_hydrolase_fold"/>
</dbReference>
<feature type="domain" description="AB hydrolase-1" evidence="3">
    <location>
        <begin position="375"/>
        <end position="605"/>
    </location>
</feature>
<dbReference type="InterPro" id="IPR000073">
    <property type="entry name" value="AB_hydrolase_1"/>
</dbReference>
<dbReference type="PRINTS" id="PR00111">
    <property type="entry name" value="ABHYDROLASE"/>
</dbReference>
<dbReference type="EMBL" id="SWKV01000052">
    <property type="protein sequence ID" value="KAF3036210.1"/>
    <property type="molecule type" value="Genomic_DNA"/>
</dbReference>
<dbReference type="InterPro" id="IPR011234">
    <property type="entry name" value="Fumarylacetoacetase-like_C"/>
</dbReference>
<dbReference type="Proteomes" id="UP000758155">
    <property type="component" value="Unassembled WGS sequence"/>
</dbReference>
<evidence type="ECO:0008006" key="7">
    <source>
        <dbReference type="Google" id="ProtNLM"/>
    </source>
</evidence>
<dbReference type="Pfam" id="PF01557">
    <property type="entry name" value="FAA_hydrolase"/>
    <property type="match status" value="1"/>
</dbReference>
<dbReference type="PANTHER" id="PTHR11820:SF7">
    <property type="entry name" value="ACYLPYRUVASE FAHD1, MITOCHONDRIAL"/>
    <property type="match status" value="1"/>
</dbReference>
<dbReference type="SUPFAM" id="SSF53474">
    <property type="entry name" value="alpha/beta-Hydrolases"/>
    <property type="match status" value="1"/>
</dbReference>
<name>A0A9P4WM86_9PLEO</name>
<dbReference type="Gene3D" id="3.90.850.10">
    <property type="entry name" value="Fumarylacetoacetase-like, C-terminal domain"/>
    <property type="match status" value="1"/>
</dbReference>
<dbReference type="PANTHER" id="PTHR11820">
    <property type="entry name" value="ACYLPYRUVASE"/>
    <property type="match status" value="1"/>
</dbReference>
<dbReference type="Pfam" id="PF00561">
    <property type="entry name" value="Abhydrolase_1"/>
    <property type="match status" value="1"/>
</dbReference>
<evidence type="ECO:0000256" key="1">
    <source>
        <dbReference type="ARBA" id="ARBA00010211"/>
    </source>
</evidence>
<dbReference type="GO" id="GO:0018773">
    <property type="term" value="F:acetylpyruvate hydrolase activity"/>
    <property type="evidence" value="ECO:0007669"/>
    <property type="project" value="TreeGrafter"/>
</dbReference>
<dbReference type="AlphaFoldDB" id="A0A9P4WM86"/>
<accession>A0A9P4WM86</accession>
<keyword evidence="2" id="KW-0479">Metal-binding</keyword>
<comment type="caution">
    <text evidence="5">The sequence shown here is derived from an EMBL/GenBank/DDBJ whole genome shotgun (WGS) entry which is preliminary data.</text>
</comment>
<dbReference type="GO" id="GO:0046872">
    <property type="term" value="F:metal ion binding"/>
    <property type="evidence" value="ECO:0007669"/>
    <property type="project" value="UniProtKB-KW"/>
</dbReference>
<proteinExistence type="inferred from homology"/>
<evidence type="ECO:0000259" key="4">
    <source>
        <dbReference type="Pfam" id="PF01557"/>
    </source>
</evidence>
<protein>
    <recommendedName>
        <fullName evidence="7">Hydrolase</fullName>
    </recommendedName>
</protein>
<evidence type="ECO:0000313" key="6">
    <source>
        <dbReference type="Proteomes" id="UP000758155"/>
    </source>
</evidence>
<dbReference type="FunFam" id="3.90.850.10:FF:000002">
    <property type="entry name" value="2-hydroxyhepta-2,4-diene-1,7-dioate isomerase"/>
    <property type="match status" value="1"/>
</dbReference>
<gene>
    <name evidence="5" type="ORF">E8E12_007177</name>
</gene>
<comment type="similarity">
    <text evidence="1">Belongs to the FAH family.</text>
</comment>
<sequence>MAFQPLSPATYPRNPRSERDLAADMTSITSPNGHSSFTNYVLFQDPQTGRSRVGHYDLAKDTIQPLGFVSGTPLDDLYQVIEIGESNIRPTGKALAASSVKVLAPFPERDVLCVGKNYAEHAKEFNSSGFDSSDKVDTPSHPVIFTKRFTSIIANGDEIFPHPGFTETVDYEGEIGVIIGTAGFRIAEEDAMDHVWGYTIVNDMTARERQRDHKQFYIGKSPDTFCPMGPIAVPAAKLDNVLRVQTHVNGELRQDATTDDLIFSIPHLIKTMSEGQTLMPGDVLATGTPAGVGIGKKPPVYLKAGDTVNVSVTGLGTLTNRIGSASSKNPTINRVENTSHLKHCNAAKIIDTTSMTSINNKLLHYKRSGETSGSPVVFVHGLGGSAEFFTPLIVSLGLEKAHPVHVFDWEGHGLSPSSPLSKISIPSLAEDLNGVVSKADAKSDVTLVAHSMGCLIAVQFALTHPEKVSKLILLGPPPSPLPEAGSTATHARAETVRAKGMHAIVDAVATAGTSDATKSANPLAVAAVRMSLLGQDPEGYAKACAALAEAPALDFAALQPKTLIITGSEDKVSPPQLCEKYVEGLQGRASLQVLDNVGHWHVFEDVQGTANAIKGFL</sequence>
<dbReference type="Gene3D" id="3.40.50.1820">
    <property type="entry name" value="alpha/beta hydrolase"/>
    <property type="match status" value="1"/>
</dbReference>
<keyword evidence="6" id="KW-1185">Reference proteome</keyword>
<dbReference type="OrthoDB" id="194468at2759"/>
<feature type="domain" description="Fumarylacetoacetase-like C-terminal" evidence="4">
    <location>
        <begin position="111"/>
        <end position="322"/>
    </location>
</feature>
<evidence type="ECO:0000256" key="2">
    <source>
        <dbReference type="ARBA" id="ARBA00022723"/>
    </source>
</evidence>
<dbReference type="SUPFAM" id="SSF56529">
    <property type="entry name" value="FAH"/>
    <property type="match status" value="1"/>
</dbReference>
<evidence type="ECO:0000313" key="5">
    <source>
        <dbReference type="EMBL" id="KAF3036210.1"/>
    </source>
</evidence>
<dbReference type="GO" id="GO:0050163">
    <property type="term" value="F:oxaloacetate tautomerase activity"/>
    <property type="evidence" value="ECO:0007669"/>
    <property type="project" value="UniProtKB-ARBA"/>
</dbReference>